<dbReference type="SUPFAM" id="SSF53807">
    <property type="entry name" value="Helical backbone' metal receptor"/>
    <property type="match status" value="1"/>
</dbReference>
<organism evidence="6 7">
    <name type="scientific">Rhodococcus opacus</name>
    <name type="common">Nocardia opaca</name>
    <dbReference type="NCBI Taxonomy" id="37919"/>
    <lineage>
        <taxon>Bacteria</taxon>
        <taxon>Bacillati</taxon>
        <taxon>Actinomycetota</taxon>
        <taxon>Actinomycetes</taxon>
        <taxon>Mycobacteriales</taxon>
        <taxon>Nocardiaceae</taxon>
        <taxon>Rhodococcus</taxon>
    </lineage>
</organism>
<evidence type="ECO:0000256" key="4">
    <source>
        <dbReference type="ARBA" id="ARBA00022729"/>
    </source>
</evidence>
<evidence type="ECO:0000256" key="1">
    <source>
        <dbReference type="ARBA" id="ARBA00004196"/>
    </source>
</evidence>
<evidence type="ECO:0000259" key="5">
    <source>
        <dbReference type="PROSITE" id="PS50983"/>
    </source>
</evidence>
<evidence type="ECO:0000256" key="3">
    <source>
        <dbReference type="ARBA" id="ARBA00022448"/>
    </source>
</evidence>
<dbReference type="PROSITE" id="PS51257">
    <property type="entry name" value="PROKAR_LIPOPROTEIN"/>
    <property type="match status" value="1"/>
</dbReference>
<dbReference type="eggNOG" id="COG0614">
    <property type="taxonomic scope" value="Bacteria"/>
</dbReference>
<keyword evidence="3" id="KW-0813">Transport</keyword>
<accession>A0A076EWZ5</accession>
<dbReference type="InterPro" id="IPR051313">
    <property type="entry name" value="Bact_iron-sidero_bind"/>
</dbReference>
<dbReference type="Proteomes" id="UP000028488">
    <property type="component" value="Chromosome"/>
</dbReference>
<proteinExistence type="inferred from homology"/>
<evidence type="ECO:0000313" key="7">
    <source>
        <dbReference type="Proteomes" id="UP000028488"/>
    </source>
</evidence>
<dbReference type="GO" id="GO:1901678">
    <property type="term" value="P:iron coordination entity transport"/>
    <property type="evidence" value="ECO:0007669"/>
    <property type="project" value="UniProtKB-ARBA"/>
</dbReference>
<dbReference type="GO" id="GO:0030288">
    <property type="term" value="C:outer membrane-bounded periplasmic space"/>
    <property type="evidence" value="ECO:0007669"/>
    <property type="project" value="TreeGrafter"/>
</dbReference>
<name>A0A076EWZ5_RHOOP</name>
<sequence>MRMRSLVSVSLLALVLAGCGSGGEGEREAAAGSGDAAFPAVVATKFGDVTVESKPERVVALGWGDAETALALGVEPVGASDWVAFGGDGVGPWADGMYTTAPAIIGTLEPSYEQIAALEPDVILDTKSAGDKERYDHLSQIAPTIALPEGADNYKTPIEDQVSMVATALGVPEQGEALLADIDRRFAEAAAAHPEFAGKTITVGAFSGAGWGAYTADTERLQFMKKLGFVSNPAVDAQPAVKFSVPVSEENLGVMDADMVVVFPVGRPAADVTNRPLFQAIPAVRDGRSLVFDDQSVAKAYSTNSVLSLRYALDTVVPLVSERLR</sequence>
<dbReference type="CDD" id="cd01146">
    <property type="entry name" value="FhuD"/>
    <property type="match status" value="1"/>
</dbReference>
<feature type="domain" description="Fe/B12 periplasmic-binding" evidence="5">
    <location>
        <begin position="57"/>
        <end position="324"/>
    </location>
</feature>
<dbReference type="AlphaFoldDB" id="A0A076EWZ5"/>
<gene>
    <name evidence="6" type="ORF">EP51_36810</name>
</gene>
<dbReference type="Pfam" id="PF01497">
    <property type="entry name" value="Peripla_BP_2"/>
    <property type="match status" value="1"/>
</dbReference>
<keyword evidence="4" id="KW-0732">Signal</keyword>
<protein>
    <submittedName>
        <fullName evidence="6">ABC transporter substrate-binding protein</fullName>
    </submittedName>
</protein>
<comment type="similarity">
    <text evidence="2">Belongs to the bacterial solute-binding protein 8 family.</text>
</comment>
<dbReference type="EMBL" id="CP008947">
    <property type="protein sequence ID" value="AII09908.1"/>
    <property type="molecule type" value="Genomic_DNA"/>
</dbReference>
<evidence type="ECO:0000256" key="2">
    <source>
        <dbReference type="ARBA" id="ARBA00008814"/>
    </source>
</evidence>
<dbReference type="PROSITE" id="PS50983">
    <property type="entry name" value="FE_B12_PBP"/>
    <property type="match status" value="1"/>
</dbReference>
<dbReference type="Gene3D" id="3.40.50.1980">
    <property type="entry name" value="Nitrogenase molybdenum iron protein domain"/>
    <property type="match status" value="2"/>
</dbReference>
<dbReference type="RefSeq" id="WP_112299484.1">
    <property type="nucleotide sequence ID" value="NZ_CP008947.1"/>
</dbReference>
<dbReference type="PANTHER" id="PTHR30532">
    <property type="entry name" value="IRON III DICITRATE-BINDING PERIPLASMIC PROTEIN"/>
    <property type="match status" value="1"/>
</dbReference>
<dbReference type="InterPro" id="IPR002491">
    <property type="entry name" value="ABC_transptr_periplasmic_BD"/>
</dbReference>
<comment type="subcellular location">
    <subcellularLocation>
        <location evidence="1">Cell envelope</location>
    </subcellularLocation>
</comment>
<dbReference type="PANTHER" id="PTHR30532:SF24">
    <property type="entry name" value="FERRIC ENTEROBACTIN-BINDING PERIPLASMIC PROTEIN FEPB"/>
    <property type="match status" value="1"/>
</dbReference>
<reference evidence="6 7" key="1">
    <citation type="submission" date="2014-07" db="EMBL/GenBank/DDBJ databases">
        <title>Genome Sequence of Rhodococcus opacus Strain R7, a Biodegrader of Mono- and Polycyclic Aromatic Hydrocarbons.</title>
        <authorList>
            <person name="Di Gennaro P."/>
            <person name="Zampolli J."/>
            <person name="Presti I."/>
            <person name="Cappelletti M."/>
            <person name="D'Ursi P."/>
            <person name="Orro A."/>
            <person name="Mezzelani A."/>
            <person name="Milanesi L."/>
        </authorList>
    </citation>
    <scope>NUCLEOTIDE SEQUENCE [LARGE SCALE GENOMIC DNA]</scope>
    <source>
        <strain evidence="6 7">R7</strain>
    </source>
</reference>
<evidence type="ECO:0000313" key="6">
    <source>
        <dbReference type="EMBL" id="AII09908.1"/>
    </source>
</evidence>